<keyword evidence="2" id="KW-1185">Reference proteome</keyword>
<protein>
    <submittedName>
        <fullName evidence="1">Uncharacterized protein</fullName>
    </submittedName>
</protein>
<evidence type="ECO:0000313" key="2">
    <source>
        <dbReference type="Proteomes" id="UP000823775"/>
    </source>
</evidence>
<proteinExistence type="predicted"/>
<dbReference type="Proteomes" id="UP000823775">
    <property type="component" value="Unassembled WGS sequence"/>
</dbReference>
<reference evidence="1 2" key="1">
    <citation type="journal article" date="2021" name="BMC Genomics">
        <title>Datura genome reveals duplications of psychoactive alkaloid biosynthetic genes and high mutation rate following tissue culture.</title>
        <authorList>
            <person name="Rajewski A."/>
            <person name="Carter-House D."/>
            <person name="Stajich J."/>
            <person name="Litt A."/>
        </authorList>
    </citation>
    <scope>NUCLEOTIDE SEQUENCE [LARGE SCALE GENOMIC DNA]</scope>
    <source>
        <strain evidence="1">AR-01</strain>
    </source>
</reference>
<accession>A0ABS8SFB2</accession>
<gene>
    <name evidence="1" type="ORF">HAX54_035441</name>
</gene>
<organism evidence="1 2">
    <name type="scientific">Datura stramonium</name>
    <name type="common">Jimsonweed</name>
    <name type="synonym">Common thornapple</name>
    <dbReference type="NCBI Taxonomy" id="4076"/>
    <lineage>
        <taxon>Eukaryota</taxon>
        <taxon>Viridiplantae</taxon>
        <taxon>Streptophyta</taxon>
        <taxon>Embryophyta</taxon>
        <taxon>Tracheophyta</taxon>
        <taxon>Spermatophyta</taxon>
        <taxon>Magnoliopsida</taxon>
        <taxon>eudicotyledons</taxon>
        <taxon>Gunneridae</taxon>
        <taxon>Pentapetalae</taxon>
        <taxon>asterids</taxon>
        <taxon>lamiids</taxon>
        <taxon>Solanales</taxon>
        <taxon>Solanaceae</taxon>
        <taxon>Solanoideae</taxon>
        <taxon>Datureae</taxon>
        <taxon>Datura</taxon>
    </lineage>
</organism>
<name>A0ABS8SFB2_DATST</name>
<sequence>MQQLPCCNYKLNSSRFCNMVLQEGAVPPLVALSQSGTPRAREKAQGLLSYFRNQRHGNAGEGADLYTGQRTHIFLYNRSNDACRFDIERFCLLKHSNI</sequence>
<evidence type="ECO:0000313" key="1">
    <source>
        <dbReference type="EMBL" id="MCD7457583.1"/>
    </source>
</evidence>
<comment type="caution">
    <text evidence="1">The sequence shown here is derived from an EMBL/GenBank/DDBJ whole genome shotgun (WGS) entry which is preliminary data.</text>
</comment>
<dbReference type="EMBL" id="JACEIK010000463">
    <property type="protein sequence ID" value="MCD7457583.1"/>
    <property type="molecule type" value="Genomic_DNA"/>
</dbReference>